<proteinExistence type="predicted"/>
<organism evidence="1 2">
    <name type="scientific">Flavobacterium omnivorum</name>
    <dbReference type="NCBI Taxonomy" id="178355"/>
    <lineage>
        <taxon>Bacteria</taxon>
        <taxon>Pseudomonadati</taxon>
        <taxon>Bacteroidota</taxon>
        <taxon>Flavobacteriia</taxon>
        <taxon>Flavobacteriales</taxon>
        <taxon>Flavobacteriaceae</taxon>
        <taxon>Flavobacterium</taxon>
    </lineage>
</organism>
<keyword evidence="2" id="KW-1185">Reference proteome</keyword>
<accession>A0A1G7WTQ1</accession>
<reference evidence="2" key="1">
    <citation type="submission" date="2016-10" db="EMBL/GenBank/DDBJ databases">
        <authorList>
            <person name="Varghese N."/>
            <person name="Submissions S."/>
        </authorList>
    </citation>
    <scope>NUCLEOTIDE SEQUENCE [LARGE SCALE GENOMIC DNA]</scope>
    <source>
        <strain evidence="2">CGMCC 1.2747</strain>
    </source>
</reference>
<gene>
    <name evidence="1" type="ORF">SAMN04488062_10227</name>
</gene>
<sequence length="283" mass="32960">MNLKKGLKIHSDLPSISKQLFINDGTNPSNPESELNFLEGSYVPQHNWRSLNVKEERLLISNNTQLQYSKCISIGNISSRLKNIVEELNLKECSHPDEVQPKIMNKETIVKNLSKELDLFLNNFSSNKIYKFHRITRAMPKRETITCHYFNQEFIYIGLHIDQSRDFTIHSAHKSGNRMSINLSNETRSLIFINLSLIQVFNMIKEKINVAKTDINSSNIAYLFFKYYPDYPAVRLEQKPYQYYVAPTDNFFHDASTLNNTEIDITIVYTGVFDLLYENSNQL</sequence>
<dbReference type="Proteomes" id="UP000199274">
    <property type="component" value="Unassembled WGS sequence"/>
</dbReference>
<protein>
    <submittedName>
        <fullName evidence="1">Uncharacterized protein</fullName>
    </submittedName>
</protein>
<dbReference type="EMBL" id="FNDB01000002">
    <property type="protein sequence ID" value="SDG75345.1"/>
    <property type="molecule type" value="Genomic_DNA"/>
</dbReference>
<dbReference type="STRING" id="178355.SAMN04488062_10227"/>
<evidence type="ECO:0000313" key="1">
    <source>
        <dbReference type="EMBL" id="SDG75345.1"/>
    </source>
</evidence>
<evidence type="ECO:0000313" key="2">
    <source>
        <dbReference type="Proteomes" id="UP000199274"/>
    </source>
</evidence>
<dbReference type="AlphaFoldDB" id="A0A1G7WTQ1"/>
<dbReference type="RefSeq" id="WP_091254710.1">
    <property type="nucleotide sequence ID" value="NZ_FNDB01000002.1"/>
</dbReference>
<name>A0A1G7WTQ1_9FLAO</name>
<dbReference type="OrthoDB" id="4312010at2"/>